<organism evidence="2 3">
    <name type="scientific">Eilatimonas milleporae</name>
    <dbReference type="NCBI Taxonomy" id="911205"/>
    <lineage>
        <taxon>Bacteria</taxon>
        <taxon>Pseudomonadati</taxon>
        <taxon>Pseudomonadota</taxon>
        <taxon>Alphaproteobacteria</taxon>
        <taxon>Kordiimonadales</taxon>
        <taxon>Kordiimonadaceae</taxon>
        <taxon>Eilatimonas</taxon>
    </lineage>
</organism>
<dbReference type="RefSeq" id="WP_121936961.1">
    <property type="nucleotide sequence ID" value="NZ_REFR01000006.1"/>
</dbReference>
<feature type="transmembrane region" description="Helical" evidence="1">
    <location>
        <begin position="42"/>
        <end position="65"/>
    </location>
</feature>
<evidence type="ECO:0000313" key="3">
    <source>
        <dbReference type="Proteomes" id="UP000271227"/>
    </source>
</evidence>
<keyword evidence="1" id="KW-0812">Transmembrane</keyword>
<feature type="transmembrane region" description="Helical" evidence="1">
    <location>
        <begin position="86"/>
        <end position="107"/>
    </location>
</feature>
<accession>A0A3M0CT26</accession>
<dbReference type="AlphaFoldDB" id="A0A3M0CT26"/>
<feature type="transmembrane region" description="Helical" evidence="1">
    <location>
        <begin position="113"/>
        <end position="134"/>
    </location>
</feature>
<reference evidence="2 3" key="1">
    <citation type="submission" date="2018-10" db="EMBL/GenBank/DDBJ databases">
        <title>Genomic Encyclopedia of Archaeal and Bacterial Type Strains, Phase II (KMG-II): from individual species to whole genera.</title>
        <authorList>
            <person name="Goeker M."/>
        </authorList>
    </citation>
    <scope>NUCLEOTIDE SEQUENCE [LARGE SCALE GENOMIC DNA]</scope>
    <source>
        <strain evidence="2 3">DSM 25217</strain>
    </source>
</reference>
<dbReference type="EMBL" id="REFR01000006">
    <property type="protein sequence ID" value="RMB12632.1"/>
    <property type="molecule type" value="Genomic_DNA"/>
</dbReference>
<dbReference type="InParanoid" id="A0A3M0CT26"/>
<dbReference type="Proteomes" id="UP000271227">
    <property type="component" value="Unassembled WGS sequence"/>
</dbReference>
<gene>
    <name evidence="2" type="ORF">BXY39_0186</name>
</gene>
<feature type="transmembrane region" description="Helical" evidence="1">
    <location>
        <begin position="12"/>
        <end position="30"/>
    </location>
</feature>
<evidence type="ECO:0000313" key="2">
    <source>
        <dbReference type="EMBL" id="RMB12632.1"/>
    </source>
</evidence>
<comment type="caution">
    <text evidence="2">The sequence shown here is derived from an EMBL/GenBank/DDBJ whole genome shotgun (WGS) entry which is preliminary data.</text>
</comment>
<name>A0A3M0CT26_9PROT</name>
<keyword evidence="1" id="KW-0472">Membrane</keyword>
<sequence>MKRTLHPIAGGIAILVIAAFWLSTVISELSGSERFIILVKTLIPWGFILLIPALAVAGGTGFALAGRRPGGGSGGLALQKRRRMPVIAANGLLILIPSALFLAARAQAGVFDAAFYAVQAVELAVGAVNLWLLVKNAVDGRKMTAGRRRAGRTGGPA</sequence>
<evidence type="ECO:0000256" key="1">
    <source>
        <dbReference type="SAM" id="Phobius"/>
    </source>
</evidence>
<proteinExistence type="predicted"/>
<dbReference type="OrthoDB" id="5195601at2"/>
<protein>
    <submittedName>
        <fullName evidence="2">Uncharacterized protein</fullName>
    </submittedName>
</protein>
<keyword evidence="1" id="KW-1133">Transmembrane helix</keyword>
<keyword evidence="3" id="KW-1185">Reference proteome</keyword>